<proteinExistence type="predicted"/>
<dbReference type="Proteomes" id="UP000318288">
    <property type="component" value="Unassembled WGS sequence"/>
</dbReference>
<comment type="caution">
    <text evidence="1">The sequence shown here is derived from an EMBL/GenBank/DDBJ whole genome shotgun (WGS) entry which is preliminary data.</text>
</comment>
<evidence type="ECO:0000313" key="2">
    <source>
        <dbReference type="Proteomes" id="UP000318288"/>
    </source>
</evidence>
<dbReference type="AlphaFoldDB" id="A0A5C6EFT2"/>
<dbReference type="RefSeq" id="WP_146461246.1">
    <property type="nucleotide sequence ID" value="NZ_SJPW01000007.1"/>
</dbReference>
<reference evidence="1 2" key="1">
    <citation type="submission" date="2019-02" db="EMBL/GenBank/DDBJ databases">
        <title>Deep-cultivation of Planctomycetes and their phenomic and genomic characterization uncovers novel biology.</title>
        <authorList>
            <person name="Wiegand S."/>
            <person name="Jogler M."/>
            <person name="Boedeker C."/>
            <person name="Pinto D."/>
            <person name="Vollmers J."/>
            <person name="Rivas-Marin E."/>
            <person name="Kohn T."/>
            <person name="Peeters S.H."/>
            <person name="Heuer A."/>
            <person name="Rast P."/>
            <person name="Oberbeckmann S."/>
            <person name="Bunk B."/>
            <person name="Jeske O."/>
            <person name="Meyerdierks A."/>
            <person name="Storesund J.E."/>
            <person name="Kallscheuer N."/>
            <person name="Luecker S."/>
            <person name="Lage O.M."/>
            <person name="Pohl T."/>
            <person name="Merkel B.J."/>
            <person name="Hornburger P."/>
            <person name="Mueller R.-W."/>
            <person name="Bruemmer F."/>
            <person name="Labrenz M."/>
            <person name="Spormann A.M."/>
            <person name="Op Den Camp H."/>
            <person name="Overmann J."/>
            <person name="Amann R."/>
            <person name="Jetten M.S.M."/>
            <person name="Mascher T."/>
            <person name="Medema M.H."/>
            <person name="Devos D.P."/>
            <person name="Kaster A.-K."/>
            <person name="Ovreas L."/>
            <person name="Rohde M."/>
            <person name="Galperin M.Y."/>
            <person name="Jogler C."/>
        </authorList>
    </citation>
    <scope>NUCLEOTIDE SEQUENCE [LARGE SCALE GENOMIC DNA]</scope>
    <source>
        <strain evidence="1 2">Poly51</strain>
    </source>
</reference>
<name>A0A5C6EFT2_9BACT</name>
<dbReference type="EMBL" id="SJPW01000007">
    <property type="protein sequence ID" value="TWU47450.1"/>
    <property type="molecule type" value="Genomic_DNA"/>
</dbReference>
<organism evidence="1 2">
    <name type="scientific">Rubripirellula tenax</name>
    <dbReference type="NCBI Taxonomy" id="2528015"/>
    <lineage>
        <taxon>Bacteria</taxon>
        <taxon>Pseudomonadati</taxon>
        <taxon>Planctomycetota</taxon>
        <taxon>Planctomycetia</taxon>
        <taxon>Pirellulales</taxon>
        <taxon>Pirellulaceae</taxon>
        <taxon>Rubripirellula</taxon>
    </lineage>
</organism>
<accession>A0A5C6EFT2</accession>
<protein>
    <submittedName>
        <fullName evidence="1">Uncharacterized protein</fullName>
    </submittedName>
</protein>
<evidence type="ECO:0000313" key="1">
    <source>
        <dbReference type="EMBL" id="TWU47450.1"/>
    </source>
</evidence>
<dbReference type="OrthoDB" id="254312at2"/>
<keyword evidence="2" id="KW-1185">Reference proteome</keyword>
<gene>
    <name evidence="1" type="ORF">Poly51_52500</name>
</gene>
<sequence length="292" mass="32602">MKLETTTRETTAFKKHARNNRIFTHVKEDIPVQSQNIQSGPGTVLWIGERQAIDFQAAYQFCENRSSQLAWRADMPSAIERPAQNVSLTVFAQHTRQPPATELLEQLLAIYPDSTRVNLLGVLCEAITRTPMIGFDGSRHPWHRWNQVLTDLLDKSNDPSDIRSVLIMSADVSAAQTLLDLADEGGATAVWSRTMDPPGIRNVDAVWWDDSIAGPATAQRWADRAAKVSSAKGHLKQAWLVNSPRPRDLKHAQQGGVDMVLSKPHRIEPLLRMIEASAATRFRSTETKVRVA</sequence>